<proteinExistence type="predicted"/>
<dbReference type="Pfam" id="PF19371">
    <property type="entry name" value="DUF5946"/>
    <property type="match status" value="1"/>
</dbReference>
<evidence type="ECO:0000313" key="1">
    <source>
        <dbReference type="EMBL" id="TWF35741.1"/>
    </source>
</evidence>
<dbReference type="InterPro" id="IPR045990">
    <property type="entry name" value="DUF5946"/>
</dbReference>
<reference evidence="1 2" key="1">
    <citation type="submission" date="2019-06" db="EMBL/GenBank/DDBJ databases">
        <title>Sorghum-associated microbial communities from plants grown in Nebraska, USA.</title>
        <authorList>
            <person name="Schachtman D."/>
        </authorList>
    </citation>
    <scope>NUCLEOTIDE SEQUENCE [LARGE SCALE GENOMIC DNA]</scope>
    <source>
        <strain evidence="1 2">1209</strain>
    </source>
</reference>
<dbReference type="AlphaFoldDB" id="A0A561PC89"/>
<dbReference type="RefSeq" id="WP_145672975.1">
    <property type="nucleotide sequence ID" value="NZ_VIWO01000008.1"/>
</dbReference>
<comment type="caution">
    <text evidence="1">The sequence shown here is derived from an EMBL/GenBank/DDBJ whole genome shotgun (WGS) entry which is preliminary data.</text>
</comment>
<accession>A0A561PC89</accession>
<protein>
    <submittedName>
        <fullName evidence="1">Uncharacterized protein</fullName>
    </submittedName>
</protein>
<keyword evidence="2" id="KW-1185">Reference proteome</keyword>
<gene>
    <name evidence="1" type="ORF">FHW36_10897</name>
</gene>
<dbReference type="Proteomes" id="UP000320811">
    <property type="component" value="Unassembled WGS sequence"/>
</dbReference>
<dbReference type="EMBL" id="VIWO01000008">
    <property type="protein sequence ID" value="TWF35741.1"/>
    <property type="molecule type" value="Genomic_DNA"/>
</dbReference>
<dbReference type="OrthoDB" id="158614at2"/>
<organism evidence="1 2">
    <name type="scientific">Chitinophaga polysaccharea</name>
    <dbReference type="NCBI Taxonomy" id="1293035"/>
    <lineage>
        <taxon>Bacteria</taxon>
        <taxon>Pseudomonadati</taxon>
        <taxon>Bacteroidota</taxon>
        <taxon>Chitinophagia</taxon>
        <taxon>Chitinophagales</taxon>
        <taxon>Chitinophagaceae</taxon>
        <taxon>Chitinophaga</taxon>
    </lineage>
</organism>
<sequence>MSKIICPGCRLQLVDAQLAPSDRYNASGECEDLFNELSIRTFAMKHPDFRHQLAVDAYGAQHAGGVGKPITTAYALIGLYLALEHGFTGRQVQHVHSIIVKQTWEQPTPPATPAGITVQDVLKAPGAEELYAAMQKWARAVWDSWAPYHNWVKEKATPYI</sequence>
<name>A0A561PC89_9BACT</name>
<evidence type="ECO:0000313" key="2">
    <source>
        <dbReference type="Proteomes" id="UP000320811"/>
    </source>
</evidence>